<dbReference type="Proteomes" id="UP000410492">
    <property type="component" value="Unassembled WGS sequence"/>
</dbReference>
<reference evidence="1 2" key="1">
    <citation type="submission" date="2019-01" db="EMBL/GenBank/DDBJ databases">
        <authorList>
            <person name="Sayadi A."/>
        </authorList>
    </citation>
    <scope>NUCLEOTIDE SEQUENCE [LARGE SCALE GENOMIC DNA]</scope>
</reference>
<protein>
    <submittedName>
        <fullName evidence="1">Uncharacterized protein</fullName>
    </submittedName>
</protein>
<dbReference type="EMBL" id="CAACVG010002457">
    <property type="protein sequence ID" value="VEN36478.1"/>
    <property type="molecule type" value="Genomic_DNA"/>
</dbReference>
<accession>A0A653BLL1</accession>
<proteinExistence type="predicted"/>
<evidence type="ECO:0000313" key="1">
    <source>
        <dbReference type="EMBL" id="VEN36478.1"/>
    </source>
</evidence>
<gene>
    <name evidence="1" type="ORF">CALMAC_LOCUS2091</name>
</gene>
<evidence type="ECO:0000313" key="2">
    <source>
        <dbReference type="Proteomes" id="UP000410492"/>
    </source>
</evidence>
<sequence>MASNNDYCCVPQCNSWAKKLPQIACAWSGRKSIVEDKYMANLVLEMPCVKAAVPRRDVFLNPNDQMRRNLYLNILLKIYQTLLLRHRKGRIKNPSELDTNTTTMPTENIEDEYGHDVRKICKRSFCIKDRPYYSRLWYDRICRK</sequence>
<name>A0A653BLL1_CALMS</name>
<organism evidence="1 2">
    <name type="scientific">Callosobruchus maculatus</name>
    <name type="common">Southern cowpea weevil</name>
    <name type="synonym">Pulse bruchid</name>
    <dbReference type="NCBI Taxonomy" id="64391"/>
    <lineage>
        <taxon>Eukaryota</taxon>
        <taxon>Metazoa</taxon>
        <taxon>Ecdysozoa</taxon>
        <taxon>Arthropoda</taxon>
        <taxon>Hexapoda</taxon>
        <taxon>Insecta</taxon>
        <taxon>Pterygota</taxon>
        <taxon>Neoptera</taxon>
        <taxon>Endopterygota</taxon>
        <taxon>Coleoptera</taxon>
        <taxon>Polyphaga</taxon>
        <taxon>Cucujiformia</taxon>
        <taxon>Chrysomeloidea</taxon>
        <taxon>Chrysomelidae</taxon>
        <taxon>Bruchinae</taxon>
        <taxon>Bruchini</taxon>
        <taxon>Callosobruchus</taxon>
    </lineage>
</organism>
<dbReference type="AlphaFoldDB" id="A0A653BLL1"/>
<keyword evidence="2" id="KW-1185">Reference proteome</keyword>
<dbReference type="OrthoDB" id="73890at2759"/>